<name>A0A2N5UCX3_9BASI</name>
<evidence type="ECO:0000313" key="2">
    <source>
        <dbReference type="EMBL" id="PLW35589.1"/>
    </source>
</evidence>
<protein>
    <submittedName>
        <fullName evidence="2">Uncharacterized protein</fullName>
    </submittedName>
</protein>
<gene>
    <name evidence="2" type="ORF">PCASD_18867</name>
</gene>
<sequence length="380" mass="42526">MSSEENQWEESNSEDHISDSDPDSNPIPLPPTLSTRQTFIDDDCTLDPQGYPLLPNGNTVFVKLSNAEVTNFGLVGFPKRTGVEYQSNGAWKIVWITFLGAITCNQLNCQLVGSPPTGHKDIAQYLELSMPGICREVSRNRATYGAKKPDPLAKEALKKKIANDPKAGVFQLKQGKPNAPKDSFESVLTIHPLLGNADQLNYYRRTILDNMGLVPGKGGADAGDKFITEMFAWNKRGLLIISASFMPDQEHFAFQTQWMAGMIMTQDENNEVYGLGLVSDVTYWFFKNSYLLSTSMYWEETSGWIPILLTWIRGLSKSYYQVHFATLFQQFAGLPQNKRDILVHNVVDFSLAQTNGFISAYTKVFGITDQAAICRKIKGF</sequence>
<dbReference type="AlphaFoldDB" id="A0A2N5UCX3"/>
<comment type="caution">
    <text evidence="2">The sequence shown here is derived from an EMBL/GenBank/DDBJ whole genome shotgun (WGS) entry which is preliminary data.</text>
</comment>
<proteinExistence type="predicted"/>
<evidence type="ECO:0000313" key="3">
    <source>
        <dbReference type="Proteomes" id="UP000235392"/>
    </source>
</evidence>
<evidence type="ECO:0000256" key="1">
    <source>
        <dbReference type="SAM" id="MobiDB-lite"/>
    </source>
</evidence>
<dbReference type="Proteomes" id="UP000235392">
    <property type="component" value="Unassembled WGS sequence"/>
</dbReference>
<feature type="region of interest" description="Disordered" evidence="1">
    <location>
        <begin position="1"/>
        <end position="34"/>
    </location>
</feature>
<reference evidence="2 3" key="1">
    <citation type="submission" date="2017-11" db="EMBL/GenBank/DDBJ databases">
        <title>De novo assembly and phasing of dikaryotic genomes from two isolates of Puccinia coronata f. sp. avenae, the causal agent of oat crown rust.</title>
        <authorList>
            <person name="Miller M.E."/>
            <person name="Zhang Y."/>
            <person name="Omidvar V."/>
            <person name="Sperschneider J."/>
            <person name="Schwessinger B."/>
            <person name="Raley C."/>
            <person name="Palmer J.M."/>
            <person name="Garnica D."/>
            <person name="Upadhyaya N."/>
            <person name="Rathjen J."/>
            <person name="Taylor J.M."/>
            <person name="Park R.F."/>
            <person name="Dodds P.N."/>
            <person name="Hirsch C.D."/>
            <person name="Kianian S.F."/>
            <person name="Figueroa M."/>
        </authorList>
    </citation>
    <scope>NUCLEOTIDE SEQUENCE [LARGE SCALE GENOMIC DNA]</scope>
    <source>
        <strain evidence="2">12SD80</strain>
    </source>
</reference>
<organism evidence="2 3">
    <name type="scientific">Puccinia coronata f. sp. avenae</name>
    <dbReference type="NCBI Taxonomy" id="200324"/>
    <lineage>
        <taxon>Eukaryota</taxon>
        <taxon>Fungi</taxon>
        <taxon>Dikarya</taxon>
        <taxon>Basidiomycota</taxon>
        <taxon>Pucciniomycotina</taxon>
        <taxon>Pucciniomycetes</taxon>
        <taxon>Pucciniales</taxon>
        <taxon>Pucciniaceae</taxon>
        <taxon>Puccinia</taxon>
    </lineage>
</organism>
<accession>A0A2N5UCX3</accession>
<dbReference type="EMBL" id="PGCI01000175">
    <property type="protein sequence ID" value="PLW35589.1"/>
    <property type="molecule type" value="Genomic_DNA"/>
</dbReference>
<feature type="compositionally biased region" description="Acidic residues" evidence="1">
    <location>
        <begin position="1"/>
        <end position="12"/>
    </location>
</feature>